<name>A0A9N8ZT35_9GLOM</name>
<feature type="coiled-coil region" evidence="10">
    <location>
        <begin position="186"/>
        <end position="213"/>
    </location>
</feature>
<evidence type="ECO:0000256" key="5">
    <source>
        <dbReference type="ARBA" id="ARBA00022701"/>
    </source>
</evidence>
<keyword evidence="8" id="KW-0206">Cytoskeleton</keyword>
<keyword evidence="4" id="KW-0132">Cell division</keyword>
<evidence type="ECO:0000313" key="11">
    <source>
        <dbReference type="EMBL" id="CAG8505872.1"/>
    </source>
</evidence>
<dbReference type="GO" id="GO:0051301">
    <property type="term" value="P:cell division"/>
    <property type="evidence" value="ECO:0007669"/>
    <property type="project" value="UniProtKB-KW"/>
</dbReference>
<dbReference type="GO" id="GO:0005819">
    <property type="term" value="C:spindle"/>
    <property type="evidence" value="ECO:0007669"/>
    <property type="project" value="UniProtKB-SubCell"/>
</dbReference>
<organism evidence="11 12">
    <name type="scientific">Paraglomus occultum</name>
    <dbReference type="NCBI Taxonomy" id="144539"/>
    <lineage>
        <taxon>Eukaryota</taxon>
        <taxon>Fungi</taxon>
        <taxon>Fungi incertae sedis</taxon>
        <taxon>Mucoromycota</taxon>
        <taxon>Glomeromycotina</taxon>
        <taxon>Glomeromycetes</taxon>
        <taxon>Paraglomerales</taxon>
        <taxon>Paraglomeraceae</taxon>
        <taxon>Paraglomus</taxon>
    </lineage>
</organism>
<keyword evidence="12" id="KW-1185">Reference proteome</keyword>
<dbReference type="EMBL" id="CAJVPJ010000281">
    <property type="protein sequence ID" value="CAG8505872.1"/>
    <property type="molecule type" value="Genomic_DNA"/>
</dbReference>
<sequence>MYRQSPVTRESLPSLFFKPTDRSALNDYESIVHIDDTYLDDANYLHNTVYENQANIPEHEKWQIIDQWLDNLYKDTPLPLFERNPDTAAALYEIALFNKEQDAAAKLVKENRIMHRIEYVEEDKRLQEILRVIGISKNDLSKNGECAIRTLSSLAITLGLGDVEQSSYFRALAQLNIESERTQRSRNMTKHTIEEFENQIQEASLRLERLNMLTSSLRSKWDFVEEQKLKEWKKNSSLLTRKSCEYGNRLLHLEKQYELIGVEEGGLRVENLKQMEKNVEALGELLETKQQKLQIYQEMPPDLQMAQLKLDHARETLAELRETEAELAEAIAETVQ</sequence>
<evidence type="ECO:0000313" key="12">
    <source>
        <dbReference type="Proteomes" id="UP000789572"/>
    </source>
</evidence>
<feature type="coiled-coil region" evidence="10">
    <location>
        <begin position="272"/>
        <end position="333"/>
    </location>
</feature>
<evidence type="ECO:0000256" key="2">
    <source>
        <dbReference type="ARBA" id="ARBA00005479"/>
    </source>
</evidence>
<comment type="subcellular location">
    <subcellularLocation>
        <location evidence="1">Cytoplasm</location>
        <location evidence="1">Cytoskeleton</location>
        <location evidence="1">Spindle</location>
    </subcellularLocation>
</comment>
<dbReference type="GO" id="GO:0051225">
    <property type="term" value="P:spindle assembly"/>
    <property type="evidence" value="ECO:0007669"/>
    <property type="project" value="InterPro"/>
</dbReference>
<comment type="caution">
    <text evidence="11">The sequence shown here is derived from an EMBL/GenBank/DDBJ whole genome shotgun (WGS) entry which is preliminary data.</text>
</comment>
<dbReference type="AlphaFoldDB" id="A0A9N8ZT35"/>
<reference evidence="11" key="1">
    <citation type="submission" date="2021-06" db="EMBL/GenBank/DDBJ databases">
        <authorList>
            <person name="Kallberg Y."/>
            <person name="Tangrot J."/>
            <person name="Rosling A."/>
        </authorList>
    </citation>
    <scope>NUCLEOTIDE SEQUENCE</scope>
    <source>
        <strain evidence="11">IA702</strain>
    </source>
</reference>
<evidence type="ECO:0000256" key="3">
    <source>
        <dbReference type="ARBA" id="ARBA00022490"/>
    </source>
</evidence>
<dbReference type="PANTHER" id="PTHR31570:SF1">
    <property type="entry name" value="HAUS AUGMIN-LIKE COMPLEX SUBUNIT 1"/>
    <property type="match status" value="1"/>
</dbReference>
<dbReference type="Pfam" id="PF25762">
    <property type="entry name" value="HAUS1"/>
    <property type="match status" value="1"/>
</dbReference>
<dbReference type="GO" id="GO:0070652">
    <property type="term" value="C:HAUS complex"/>
    <property type="evidence" value="ECO:0007669"/>
    <property type="project" value="InterPro"/>
</dbReference>
<dbReference type="Proteomes" id="UP000789572">
    <property type="component" value="Unassembled WGS sequence"/>
</dbReference>
<protein>
    <submittedName>
        <fullName evidence="11">7678_t:CDS:1</fullName>
    </submittedName>
</protein>
<keyword evidence="9" id="KW-0131">Cell cycle</keyword>
<evidence type="ECO:0000256" key="7">
    <source>
        <dbReference type="ARBA" id="ARBA00023054"/>
    </source>
</evidence>
<dbReference type="GO" id="GO:0005874">
    <property type="term" value="C:microtubule"/>
    <property type="evidence" value="ECO:0007669"/>
    <property type="project" value="UniProtKB-KW"/>
</dbReference>
<gene>
    <name evidence="11" type="ORF">POCULU_LOCUS2814</name>
</gene>
<evidence type="ECO:0000256" key="10">
    <source>
        <dbReference type="SAM" id="Coils"/>
    </source>
</evidence>
<keyword evidence="3" id="KW-0963">Cytoplasm</keyword>
<keyword evidence="5" id="KW-0493">Microtubule</keyword>
<comment type="similarity">
    <text evidence="2">Belongs to the HAUS1 family.</text>
</comment>
<dbReference type="InterPro" id="IPR026243">
    <property type="entry name" value="HAUS1"/>
</dbReference>
<evidence type="ECO:0000256" key="1">
    <source>
        <dbReference type="ARBA" id="ARBA00004186"/>
    </source>
</evidence>
<evidence type="ECO:0000256" key="6">
    <source>
        <dbReference type="ARBA" id="ARBA00022776"/>
    </source>
</evidence>
<keyword evidence="7 10" id="KW-0175">Coiled coil</keyword>
<dbReference type="PRINTS" id="PR02087">
    <property type="entry name" value="HAUSAUGMINL1"/>
</dbReference>
<accession>A0A9N8ZT35</accession>
<evidence type="ECO:0000256" key="9">
    <source>
        <dbReference type="ARBA" id="ARBA00023306"/>
    </source>
</evidence>
<evidence type="ECO:0000256" key="8">
    <source>
        <dbReference type="ARBA" id="ARBA00023212"/>
    </source>
</evidence>
<proteinExistence type="inferred from homology"/>
<dbReference type="GO" id="GO:0005829">
    <property type="term" value="C:cytosol"/>
    <property type="evidence" value="ECO:0007669"/>
    <property type="project" value="TreeGrafter"/>
</dbReference>
<keyword evidence="6" id="KW-0498">Mitosis</keyword>
<dbReference type="OrthoDB" id="5372507at2759"/>
<evidence type="ECO:0000256" key="4">
    <source>
        <dbReference type="ARBA" id="ARBA00022618"/>
    </source>
</evidence>
<dbReference type="PANTHER" id="PTHR31570">
    <property type="entry name" value="HAUS AUGMIN-LIKE COMPLEX SUBUNIT 1"/>
    <property type="match status" value="1"/>
</dbReference>